<evidence type="ECO:0000256" key="2">
    <source>
        <dbReference type="ARBA" id="ARBA00004389"/>
    </source>
</evidence>
<evidence type="ECO:0000256" key="4">
    <source>
        <dbReference type="ARBA" id="ARBA00019409"/>
    </source>
</evidence>
<evidence type="ECO:0000313" key="18">
    <source>
        <dbReference type="Proteomes" id="UP000494163"/>
    </source>
</evidence>
<dbReference type="GO" id="GO:0006890">
    <property type="term" value="P:retrograde vesicle-mediated transport, Golgi to endoplasmic reticulum"/>
    <property type="evidence" value="ECO:0007669"/>
    <property type="project" value="TreeGrafter"/>
</dbReference>
<accession>A0A0M3QY65</accession>
<keyword evidence="5" id="KW-0813">Transport</keyword>
<evidence type="ECO:0000256" key="11">
    <source>
        <dbReference type="ARBA" id="ARBA00023054"/>
    </source>
</evidence>
<dbReference type="InterPro" id="IPR019529">
    <property type="entry name" value="Syntaxin-18_N"/>
</dbReference>
<dbReference type="GO" id="GO:0031201">
    <property type="term" value="C:SNARE complex"/>
    <property type="evidence" value="ECO:0007669"/>
    <property type="project" value="TreeGrafter"/>
</dbReference>
<feature type="transmembrane region" description="Helical" evidence="15">
    <location>
        <begin position="377"/>
        <end position="399"/>
    </location>
</feature>
<evidence type="ECO:0000256" key="7">
    <source>
        <dbReference type="ARBA" id="ARBA00022824"/>
    </source>
</evidence>
<comment type="subcellular location">
    <subcellularLocation>
        <location evidence="13">Endomembrane system</location>
        <topology evidence="13">Single-pass type IV membrane protein</topology>
    </subcellularLocation>
    <subcellularLocation>
        <location evidence="2">Endoplasmic reticulum membrane</location>
        <topology evidence="2">Single-pass membrane protein</topology>
    </subcellularLocation>
</comment>
<dbReference type="GO" id="GO:0005789">
    <property type="term" value="C:endoplasmic reticulum membrane"/>
    <property type="evidence" value="ECO:0007669"/>
    <property type="project" value="UniProtKB-SubCell"/>
</dbReference>
<feature type="region of interest" description="Disordered" evidence="14">
    <location>
        <begin position="180"/>
        <end position="274"/>
    </location>
</feature>
<dbReference type="InterPro" id="IPR000727">
    <property type="entry name" value="T_SNARE_dom"/>
</dbReference>
<comment type="function">
    <text evidence="1">Syntaxin that may be involved in targeting and fusion of Golgi-derived retrograde transport vesicles with the ER.</text>
</comment>
<evidence type="ECO:0000256" key="6">
    <source>
        <dbReference type="ARBA" id="ARBA00022692"/>
    </source>
</evidence>
<evidence type="ECO:0000256" key="3">
    <source>
        <dbReference type="ARBA" id="ARBA00009063"/>
    </source>
</evidence>
<evidence type="ECO:0000256" key="9">
    <source>
        <dbReference type="ARBA" id="ARBA00022927"/>
    </source>
</evidence>
<dbReference type="AlphaFoldDB" id="A0A0M3QY65"/>
<evidence type="ECO:0000256" key="10">
    <source>
        <dbReference type="ARBA" id="ARBA00022989"/>
    </source>
</evidence>
<evidence type="ECO:0000256" key="8">
    <source>
        <dbReference type="ARBA" id="ARBA00022892"/>
    </source>
</evidence>
<dbReference type="PANTHER" id="PTHR15959">
    <property type="entry name" value="SYNTAXIN-18"/>
    <property type="match status" value="1"/>
</dbReference>
<dbReference type="EMBL" id="CP012526">
    <property type="protein sequence ID" value="ALC47079.1"/>
    <property type="molecule type" value="Genomic_DNA"/>
</dbReference>
<comment type="similarity">
    <text evidence="3">Belongs to the syntaxin family.</text>
</comment>
<dbReference type="PROSITE" id="PS50192">
    <property type="entry name" value="T_SNARE"/>
    <property type="match status" value="1"/>
</dbReference>
<organism evidence="17 18">
    <name type="scientific">Drosophila busckii</name>
    <name type="common">Fruit fly</name>
    <dbReference type="NCBI Taxonomy" id="30019"/>
    <lineage>
        <taxon>Eukaryota</taxon>
        <taxon>Metazoa</taxon>
        <taxon>Ecdysozoa</taxon>
        <taxon>Arthropoda</taxon>
        <taxon>Hexapoda</taxon>
        <taxon>Insecta</taxon>
        <taxon>Pterygota</taxon>
        <taxon>Neoptera</taxon>
        <taxon>Endopterygota</taxon>
        <taxon>Diptera</taxon>
        <taxon>Brachycera</taxon>
        <taxon>Muscomorpha</taxon>
        <taxon>Ephydroidea</taxon>
        <taxon>Drosophilidae</taxon>
        <taxon>Drosophila</taxon>
    </lineage>
</organism>
<evidence type="ECO:0000256" key="14">
    <source>
        <dbReference type="SAM" id="MobiDB-lite"/>
    </source>
</evidence>
<feature type="compositionally biased region" description="Acidic residues" evidence="14">
    <location>
        <begin position="212"/>
        <end position="229"/>
    </location>
</feature>
<dbReference type="STRING" id="30019.A0A0M3QY65"/>
<proteinExistence type="inferred from homology"/>
<dbReference type="FunFam" id="1.20.5.110:FF:000015">
    <property type="entry name" value="Syntaxin-18, putative"/>
    <property type="match status" value="1"/>
</dbReference>
<evidence type="ECO:0000256" key="12">
    <source>
        <dbReference type="ARBA" id="ARBA00023136"/>
    </source>
</evidence>
<dbReference type="GO" id="GO:0015031">
    <property type="term" value="P:protein transport"/>
    <property type="evidence" value="ECO:0007669"/>
    <property type="project" value="UniProtKB-KW"/>
</dbReference>
<dbReference type="Gene3D" id="1.20.5.110">
    <property type="match status" value="1"/>
</dbReference>
<keyword evidence="18" id="KW-1185">Reference proteome</keyword>
<dbReference type="OMA" id="YMRIGQH"/>
<gene>
    <name evidence="17" type="ORF">Dbus_chr3Rg1829</name>
</gene>
<keyword evidence="9" id="KW-0653">Protein transport</keyword>
<feature type="region of interest" description="Disordered" evidence="14">
    <location>
        <begin position="23"/>
        <end position="50"/>
    </location>
</feature>
<evidence type="ECO:0000259" key="16">
    <source>
        <dbReference type="PROSITE" id="PS50192"/>
    </source>
</evidence>
<dbReference type="CDD" id="cd15850">
    <property type="entry name" value="SNARE_syntaxin18"/>
    <property type="match status" value="1"/>
</dbReference>
<dbReference type="Proteomes" id="UP000494163">
    <property type="component" value="Chromosome 3R"/>
</dbReference>
<dbReference type="PANTHER" id="PTHR15959:SF0">
    <property type="entry name" value="SYNTAXIN-18"/>
    <property type="match status" value="1"/>
</dbReference>
<keyword evidence="12 15" id="KW-0472">Membrane</keyword>
<reference evidence="17 18" key="1">
    <citation type="submission" date="2015-08" db="EMBL/GenBank/DDBJ databases">
        <title>Ancestral chromatin configuration constrains chromatin evolution on differentiating sex chromosomes in Drosophila.</title>
        <authorList>
            <person name="Zhou Q."/>
            <person name="Bachtrog D."/>
        </authorList>
    </citation>
    <scope>NUCLEOTIDE SEQUENCE [LARGE SCALE GENOMIC DNA]</scope>
    <source>
        <tissue evidence="17">Whole larvae</tissue>
    </source>
</reference>
<dbReference type="OrthoDB" id="342981at2759"/>
<feature type="compositionally biased region" description="Basic residues" evidence="14">
    <location>
        <begin position="253"/>
        <end position="262"/>
    </location>
</feature>
<evidence type="ECO:0000256" key="5">
    <source>
        <dbReference type="ARBA" id="ARBA00022448"/>
    </source>
</evidence>
<keyword evidence="8" id="KW-0931">ER-Golgi transport</keyword>
<protein>
    <recommendedName>
        <fullName evidence="4">Syntaxin-18</fullName>
    </recommendedName>
</protein>
<evidence type="ECO:0000256" key="15">
    <source>
        <dbReference type="SAM" id="Phobius"/>
    </source>
</evidence>
<keyword evidence="10 15" id="KW-1133">Transmembrane helix</keyword>
<keyword evidence="7" id="KW-0256">Endoplasmic reticulum</keyword>
<evidence type="ECO:0000256" key="1">
    <source>
        <dbReference type="ARBA" id="ARBA00003746"/>
    </source>
</evidence>
<evidence type="ECO:0000313" key="17">
    <source>
        <dbReference type="EMBL" id="ALC47079.1"/>
    </source>
</evidence>
<dbReference type="SMR" id="A0A0M3QY65"/>
<sequence length="400" mass="46058">MDITQQFKASVMTVRLQRKAELTAAKTNKTQEKQHKQRQSTAGATQSEDDFGKEAKNVCNKITTLRNVLIENRTAYMRIGQHLKSATHMTDAQRDLIDRESEKFVTFYTQHLANMRSDWKSSKRKTQERQHIEAVLDLLVSYLHSVEQIYLDQKKYRVQHELETYRLLKLAADKKKIPVRPAGASSGKLAKRQLSNGSAISEEESTSAAKDEADENDWNDSWEGWDDEQQQQQQQSEDQSHKRTSITADHRTVQRHKRKPKAKMLNNSDSSAKVALDEDIQKTAMQQEENTLSAEDMQLFEAENGHIYNMLQGVSEEVEQIGKNVVDIAQLQDIFTEKVAMQQHNIERIVSAVVGTTENVKDANEQIRQATQRNAGLRVYSLFFLLVMSFSLLFLDWYYD</sequence>
<keyword evidence="6 15" id="KW-0812">Transmembrane</keyword>
<name>A0A0M3QY65_DROBS</name>
<feature type="domain" description="T-SNARE coiled-coil homology" evidence="16">
    <location>
        <begin position="308"/>
        <end position="370"/>
    </location>
</feature>
<dbReference type="Pfam" id="PF10496">
    <property type="entry name" value="Syntaxin-18_N"/>
    <property type="match status" value="1"/>
</dbReference>
<evidence type="ECO:0000256" key="13">
    <source>
        <dbReference type="ARBA" id="ARBA00046280"/>
    </source>
</evidence>
<dbReference type="SUPFAM" id="SSF58038">
    <property type="entry name" value="SNARE fusion complex"/>
    <property type="match status" value="1"/>
</dbReference>
<keyword evidence="11" id="KW-0175">Coiled coil</keyword>